<evidence type="ECO:0000313" key="3">
    <source>
        <dbReference type="Proteomes" id="UP000187209"/>
    </source>
</evidence>
<feature type="coiled-coil region" evidence="1">
    <location>
        <begin position="701"/>
        <end position="728"/>
    </location>
</feature>
<dbReference type="EMBL" id="MPUH01000512">
    <property type="protein sequence ID" value="OMJ78642.1"/>
    <property type="molecule type" value="Genomic_DNA"/>
</dbReference>
<dbReference type="PANTHER" id="PTHR46069">
    <property type="entry name" value="TUBULIN TYROSINE LIGASE"/>
    <property type="match status" value="1"/>
</dbReference>
<proteinExistence type="predicted"/>
<dbReference type="Pfam" id="PF03133">
    <property type="entry name" value="TTL"/>
    <property type="match status" value="1"/>
</dbReference>
<dbReference type="SUPFAM" id="SSF56059">
    <property type="entry name" value="Glutathione synthetase ATP-binding domain-like"/>
    <property type="match status" value="1"/>
</dbReference>
<accession>A0A1R2BPB8</accession>
<dbReference type="Proteomes" id="UP000187209">
    <property type="component" value="Unassembled WGS sequence"/>
</dbReference>
<dbReference type="PANTHER" id="PTHR46069:SF1">
    <property type="entry name" value="CHROMOSOME UNDETERMINED SCAFFOLD_125, WHOLE GENOME SHOTGUN SEQUENCE"/>
    <property type="match status" value="1"/>
</dbReference>
<keyword evidence="3" id="KW-1185">Reference proteome</keyword>
<comment type="caution">
    <text evidence="2">The sequence shown here is derived from an EMBL/GenBank/DDBJ whole genome shotgun (WGS) entry which is preliminary data.</text>
</comment>
<dbReference type="AlphaFoldDB" id="A0A1R2BPB8"/>
<name>A0A1R2BPB8_9CILI</name>
<dbReference type="PROSITE" id="PS51221">
    <property type="entry name" value="TTL"/>
    <property type="match status" value="1"/>
</dbReference>
<dbReference type="Gene3D" id="3.30.470.20">
    <property type="entry name" value="ATP-grasp fold, B domain"/>
    <property type="match status" value="1"/>
</dbReference>
<organism evidence="2 3">
    <name type="scientific">Stentor coeruleus</name>
    <dbReference type="NCBI Taxonomy" id="5963"/>
    <lineage>
        <taxon>Eukaryota</taxon>
        <taxon>Sar</taxon>
        <taxon>Alveolata</taxon>
        <taxon>Ciliophora</taxon>
        <taxon>Postciliodesmatophora</taxon>
        <taxon>Heterotrichea</taxon>
        <taxon>Heterotrichida</taxon>
        <taxon>Stentoridae</taxon>
        <taxon>Stentor</taxon>
    </lineage>
</organism>
<evidence type="ECO:0000256" key="1">
    <source>
        <dbReference type="SAM" id="Coils"/>
    </source>
</evidence>
<evidence type="ECO:0008006" key="4">
    <source>
        <dbReference type="Google" id="ProtNLM"/>
    </source>
</evidence>
<dbReference type="OrthoDB" id="196367at2759"/>
<evidence type="ECO:0000313" key="2">
    <source>
        <dbReference type="EMBL" id="OMJ78642.1"/>
    </source>
</evidence>
<protein>
    <recommendedName>
        <fullName evidence="4">Tubulin--tyrosine ligase-like protein 9</fullName>
    </recommendedName>
</protein>
<keyword evidence="1" id="KW-0175">Coiled coil</keyword>
<sequence>MEFVSNSTRNSFKLYPNSMLNSTFGELNVTTNQLVFNENIVIPSKNEKYYYKSRIRTGLTPRIERRGISVESQTGDGEAISPRTSIPCKDYKSHTGLLDQGIHIRKINISLKNETREKLKTYLQKKQKEGKNIGNSKEILTELPDPAISFRDSFLIIQKSKISIFELQARRKRKCRSSLKRVEAPIITEIPKIHRKNLQKVEKVPVKDAIRDKEWTSRSKPQITKSFNTQMNRSNGLAIEIPTDSFFYYKYYLGKGNNSNLIKQCLSTRWWWIRVNEEEIHNANLVWTQWKDKKTLESLPKLLVNHEIDSKLAVTITTNARYHSPQSHTRPKLVDITSLGYNLITRSKSFITLKPSQYKSAEMRMHNKIEHNFHLANKKALFYNMKSYYEILGEDVFNVLPLTFHVKSYDDPVFLDFERSYKFYEESVDDQGKKPANMWIVKPGENSNRGNGIIVCANIEQVKNELEGNPHLKTGKHTFIIQKYIERPFLVNKRKFDIRCFGLVTCFNSCLQGYFYSEGYLRTASKQFTLQATNKFIHLTNDAVQKYSDDYGKFENGNKMSYNDFQRYLDNHCERSVNFIEEILPQIKNIIKRTYEAVFLKIDPNVRGHSFEVFGYDFLLDSDLKPWLLEVNTNPCLELSSPHLVRIIPSMLENAFRIALDPVFQEPSSHFKRPAGMGIGDIPENKFELVFHSLNDGEMLKEKLENKRVFDAKEIEELSEEADELQEEDEDDI</sequence>
<reference evidence="2 3" key="1">
    <citation type="submission" date="2016-11" db="EMBL/GenBank/DDBJ databases">
        <title>The macronuclear genome of Stentor coeruleus: a giant cell with tiny introns.</title>
        <authorList>
            <person name="Slabodnick M."/>
            <person name="Ruby J.G."/>
            <person name="Reiff S.B."/>
            <person name="Swart E.C."/>
            <person name="Gosai S."/>
            <person name="Prabakaran S."/>
            <person name="Witkowska E."/>
            <person name="Larue G.E."/>
            <person name="Fisher S."/>
            <person name="Freeman R.M."/>
            <person name="Gunawardena J."/>
            <person name="Chu W."/>
            <person name="Stover N.A."/>
            <person name="Gregory B.D."/>
            <person name="Nowacki M."/>
            <person name="Derisi J."/>
            <person name="Roy S.W."/>
            <person name="Marshall W.F."/>
            <person name="Sood P."/>
        </authorList>
    </citation>
    <scope>NUCLEOTIDE SEQUENCE [LARGE SCALE GENOMIC DNA]</scope>
    <source>
        <strain evidence="2">WM001</strain>
    </source>
</reference>
<dbReference type="InterPro" id="IPR004344">
    <property type="entry name" value="TTL/TTLL_fam"/>
</dbReference>
<gene>
    <name evidence="2" type="ORF">SteCoe_21519</name>
</gene>